<gene>
    <name evidence="2" type="ORF">TCMB3V08_LOCUS12254</name>
</gene>
<organism evidence="2">
    <name type="scientific">Timema californicum</name>
    <name type="common">California timema</name>
    <name type="synonym">Walking stick</name>
    <dbReference type="NCBI Taxonomy" id="61474"/>
    <lineage>
        <taxon>Eukaryota</taxon>
        <taxon>Metazoa</taxon>
        <taxon>Ecdysozoa</taxon>
        <taxon>Arthropoda</taxon>
        <taxon>Hexapoda</taxon>
        <taxon>Insecta</taxon>
        <taxon>Pterygota</taxon>
        <taxon>Neoptera</taxon>
        <taxon>Polyneoptera</taxon>
        <taxon>Phasmatodea</taxon>
        <taxon>Timematodea</taxon>
        <taxon>Timematoidea</taxon>
        <taxon>Timematidae</taxon>
        <taxon>Timema</taxon>
    </lineage>
</organism>
<dbReference type="AlphaFoldDB" id="A0A7R9PE01"/>
<keyword evidence="1" id="KW-0812">Transmembrane</keyword>
<proteinExistence type="predicted"/>
<accession>A0A7R9PE01</accession>
<keyword evidence="1" id="KW-0472">Membrane</keyword>
<name>A0A7R9PE01_TIMCA</name>
<evidence type="ECO:0000256" key="1">
    <source>
        <dbReference type="SAM" id="Phobius"/>
    </source>
</evidence>
<keyword evidence="1" id="KW-1133">Transmembrane helix</keyword>
<reference evidence="2" key="1">
    <citation type="submission" date="2020-11" db="EMBL/GenBank/DDBJ databases">
        <authorList>
            <person name="Tran Van P."/>
        </authorList>
    </citation>
    <scope>NUCLEOTIDE SEQUENCE</scope>
</reference>
<dbReference type="EMBL" id="OE193482">
    <property type="protein sequence ID" value="CAD7579721.1"/>
    <property type="molecule type" value="Genomic_DNA"/>
</dbReference>
<feature type="transmembrane region" description="Helical" evidence="1">
    <location>
        <begin position="76"/>
        <end position="95"/>
    </location>
</feature>
<sequence>MNSSLPSQARIQNRGLEGAIMTNGVWGQAPEVGQRVKIDKHFTILLPASVAWLANALVVLSSTVEDGEIEVRISVGVSYYPFTLYTCMLVILIRVGTREERFRSNLPAFAWKKSER</sequence>
<protein>
    <submittedName>
        <fullName evidence="2">(California timema) hypothetical protein</fullName>
    </submittedName>
</protein>
<evidence type="ECO:0000313" key="2">
    <source>
        <dbReference type="EMBL" id="CAD7579721.1"/>
    </source>
</evidence>
<feature type="transmembrane region" description="Helical" evidence="1">
    <location>
        <begin position="44"/>
        <end position="64"/>
    </location>
</feature>